<keyword evidence="1" id="KW-0812">Transmembrane</keyword>
<dbReference type="EMBL" id="JACCBI010000001">
    <property type="protein sequence ID" value="NYD67320.1"/>
    <property type="molecule type" value="Genomic_DNA"/>
</dbReference>
<evidence type="ECO:0000313" key="2">
    <source>
        <dbReference type="EMBL" id="NYD67320.1"/>
    </source>
</evidence>
<accession>A0A4Q2M9W9</accession>
<dbReference type="AlphaFoldDB" id="A0A4Q2M9W9"/>
<dbReference type="Proteomes" id="UP000292686">
    <property type="component" value="Unassembled WGS sequence"/>
</dbReference>
<evidence type="ECO:0008006" key="6">
    <source>
        <dbReference type="Google" id="ProtNLM"/>
    </source>
</evidence>
<sequence>MPNDVMLVSGIALIVVCACAGAFVVQVRRTTRSPSRGLWWAAFSAAAFASIASALMIFLGHEWWIVAASNGFMAAAVGLYWSGARAFNGRPAMLEITVPLSLAVFIVSALPSPSGVEWAGAPLRFGTIVVFSVLVAVEALRRPLRRVRASFIVAAALLVQAVYSAARLVVFLVAGPESDVFTSIFSTFATTVLNVALVLVVTGCTIAIKIGYTHDAMLGSRVERTSIVPMRQLVRLAERRGPDAIGLVVVASIESHRLLVSAYGRPRIDEVQQHLVAALIDTLPTGCLVSERRSGEVVAASARPHGTSTASIEDTVARLFAASAAENGIPVLAAAVAAEPVVDAPSRDTSTGGVTAAITRARRRVASALAE</sequence>
<reference evidence="2 5" key="2">
    <citation type="submission" date="2020-07" db="EMBL/GenBank/DDBJ databases">
        <title>Sequencing the genomes of 1000 actinobacteria strains.</title>
        <authorList>
            <person name="Klenk H.-P."/>
        </authorList>
    </citation>
    <scope>NUCLEOTIDE SEQUENCE [LARGE SCALE GENOMIC DNA]</scope>
    <source>
        <strain evidence="2 5">DSM 23870</strain>
    </source>
</reference>
<comment type="caution">
    <text evidence="3">The sequence shown here is derived from an EMBL/GenBank/DDBJ whole genome shotgun (WGS) entry which is preliminary data.</text>
</comment>
<dbReference type="EMBL" id="SDPM01000003">
    <property type="protein sequence ID" value="RXZ86851.1"/>
    <property type="molecule type" value="Genomic_DNA"/>
</dbReference>
<proteinExistence type="predicted"/>
<feature type="transmembrane region" description="Helical" evidence="1">
    <location>
        <begin position="93"/>
        <end position="111"/>
    </location>
</feature>
<dbReference type="RefSeq" id="WP_129173593.1">
    <property type="nucleotide sequence ID" value="NZ_JACCBI010000001.1"/>
</dbReference>
<evidence type="ECO:0000313" key="3">
    <source>
        <dbReference type="EMBL" id="RXZ86851.1"/>
    </source>
</evidence>
<feature type="transmembrane region" description="Helical" evidence="1">
    <location>
        <begin position="37"/>
        <end position="57"/>
    </location>
</feature>
<evidence type="ECO:0000313" key="4">
    <source>
        <dbReference type="Proteomes" id="UP000292686"/>
    </source>
</evidence>
<keyword evidence="1" id="KW-1133">Transmembrane helix</keyword>
<dbReference type="Proteomes" id="UP000581087">
    <property type="component" value="Unassembled WGS sequence"/>
</dbReference>
<reference evidence="3 4" key="1">
    <citation type="submission" date="2019-01" db="EMBL/GenBank/DDBJ databases">
        <title>Agromyces.</title>
        <authorList>
            <person name="Li J."/>
        </authorList>
    </citation>
    <scope>NUCLEOTIDE SEQUENCE [LARGE SCALE GENOMIC DNA]</scope>
    <source>
        <strain evidence="3 4">DSM 23870</strain>
    </source>
</reference>
<gene>
    <name evidence="2" type="ORF">BJ972_001839</name>
    <name evidence="3" type="ORF">ESP50_07250</name>
</gene>
<feature type="transmembrane region" description="Helical" evidence="1">
    <location>
        <begin position="123"/>
        <end position="140"/>
    </location>
</feature>
<feature type="transmembrane region" description="Helical" evidence="1">
    <location>
        <begin position="180"/>
        <end position="208"/>
    </location>
</feature>
<keyword evidence="1" id="KW-0472">Membrane</keyword>
<feature type="transmembrane region" description="Helical" evidence="1">
    <location>
        <begin position="6"/>
        <end position="25"/>
    </location>
</feature>
<evidence type="ECO:0000313" key="5">
    <source>
        <dbReference type="Proteomes" id="UP000581087"/>
    </source>
</evidence>
<keyword evidence="4" id="KW-1185">Reference proteome</keyword>
<feature type="transmembrane region" description="Helical" evidence="1">
    <location>
        <begin position="63"/>
        <end position="81"/>
    </location>
</feature>
<dbReference type="OrthoDB" id="5115878at2"/>
<evidence type="ECO:0000256" key="1">
    <source>
        <dbReference type="SAM" id="Phobius"/>
    </source>
</evidence>
<name>A0A4Q2M9W9_9MICO</name>
<protein>
    <recommendedName>
        <fullName evidence="6">GGDEF domain-containing protein</fullName>
    </recommendedName>
</protein>
<feature type="transmembrane region" description="Helical" evidence="1">
    <location>
        <begin position="152"/>
        <end position="174"/>
    </location>
</feature>
<organism evidence="3 4">
    <name type="scientific">Agromyces atrinae</name>
    <dbReference type="NCBI Taxonomy" id="592376"/>
    <lineage>
        <taxon>Bacteria</taxon>
        <taxon>Bacillati</taxon>
        <taxon>Actinomycetota</taxon>
        <taxon>Actinomycetes</taxon>
        <taxon>Micrococcales</taxon>
        <taxon>Microbacteriaceae</taxon>
        <taxon>Agromyces</taxon>
    </lineage>
</organism>